<keyword evidence="1 3" id="KW-0479">Metal-binding</keyword>
<dbReference type="RefSeq" id="WP_354012739.1">
    <property type="nucleotide sequence ID" value="NZ_JBEPMU010000001.1"/>
</dbReference>
<name>A0ABV2JR32_9GAMM</name>
<dbReference type="Proteomes" id="UP001549184">
    <property type="component" value="Unassembled WGS sequence"/>
</dbReference>
<feature type="signal peptide" evidence="4">
    <location>
        <begin position="1"/>
        <end position="34"/>
    </location>
</feature>
<keyword evidence="2 3" id="KW-0408">Iron</keyword>
<feature type="chain" id="PRO_5045571236" description="Cytochrome c domain-containing protein" evidence="4">
    <location>
        <begin position="35"/>
        <end position="445"/>
    </location>
</feature>
<protein>
    <recommendedName>
        <fullName evidence="5">Cytochrome c domain-containing protein</fullName>
    </recommendedName>
</protein>
<evidence type="ECO:0000313" key="6">
    <source>
        <dbReference type="EMBL" id="MET3651297.1"/>
    </source>
</evidence>
<dbReference type="EMBL" id="JBEPMU010000001">
    <property type="protein sequence ID" value="MET3651297.1"/>
    <property type="molecule type" value="Genomic_DNA"/>
</dbReference>
<evidence type="ECO:0000259" key="5">
    <source>
        <dbReference type="PROSITE" id="PS51007"/>
    </source>
</evidence>
<organism evidence="6 7">
    <name type="scientific">Dyella japonica</name>
    <dbReference type="NCBI Taxonomy" id="231455"/>
    <lineage>
        <taxon>Bacteria</taxon>
        <taxon>Pseudomonadati</taxon>
        <taxon>Pseudomonadota</taxon>
        <taxon>Gammaproteobacteria</taxon>
        <taxon>Lysobacterales</taxon>
        <taxon>Rhodanobacteraceae</taxon>
        <taxon>Dyella</taxon>
    </lineage>
</organism>
<evidence type="ECO:0000256" key="1">
    <source>
        <dbReference type="ARBA" id="ARBA00022723"/>
    </source>
</evidence>
<evidence type="ECO:0000256" key="3">
    <source>
        <dbReference type="PROSITE-ProRule" id="PRU00433"/>
    </source>
</evidence>
<evidence type="ECO:0000256" key="4">
    <source>
        <dbReference type="SAM" id="SignalP"/>
    </source>
</evidence>
<keyword evidence="7" id="KW-1185">Reference proteome</keyword>
<keyword evidence="4" id="KW-0732">Signal</keyword>
<keyword evidence="3" id="KW-0349">Heme</keyword>
<dbReference type="InterPro" id="IPR009056">
    <property type="entry name" value="Cyt_c-like_dom"/>
</dbReference>
<sequence length="445" mass="48044">MSPSLTRHLMRRAAYAPWALLVAVLMLASNSAHAIPAYARQTGSACADCHAGAYGPALTPYGMRFKLNGYTDTDGQGTKIPVAAQITGTHNVPARGDDTTQLNEVDVYLAGRISDHLGGYVKVLTDNQGNDHFNTKLSNVDLRFVAKDLKIAGKDTTIGVSVNNSPGFDDPIGAMPYTSGLGPPAVSGTLLNLSSANTLYNRVIGGSVYALYDNDWYGEIGTYNTMPTSVQDHLGYNPASDPGHLSDTGYFRFAYMKDLKSQFFSAGVVALTTKRQLPRNAPSDDVTDLGYDLTYQFLGNREHIVQASYVNIYEQRDYGSTPVVGGVVAKPTGNARDQTLSVTYTFKQSYALQVAHLISTGNQDPARYPPFGKPDSTANMISLYWTPFGKDDSFTSIANLKLAATWYRYTRFNGASMNIFGAPVGALITNAKDLDAFTLSASVAF</sequence>
<reference evidence="6 7" key="1">
    <citation type="submission" date="2024-06" db="EMBL/GenBank/DDBJ databases">
        <title>Sorghum-associated microbial communities from plants grown in Nebraska, USA.</title>
        <authorList>
            <person name="Schachtman D."/>
        </authorList>
    </citation>
    <scope>NUCLEOTIDE SEQUENCE [LARGE SCALE GENOMIC DNA]</scope>
    <source>
        <strain evidence="6 7">1073</strain>
    </source>
</reference>
<feature type="domain" description="Cytochrome c" evidence="5">
    <location>
        <begin position="29"/>
        <end position="113"/>
    </location>
</feature>
<accession>A0ABV2JR32</accession>
<proteinExistence type="predicted"/>
<evidence type="ECO:0000256" key="2">
    <source>
        <dbReference type="ARBA" id="ARBA00023004"/>
    </source>
</evidence>
<dbReference type="PROSITE" id="PS51007">
    <property type="entry name" value="CYTC"/>
    <property type="match status" value="1"/>
</dbReference>
<evidence type="ECO:0000313" key="7">
    <source>
        <dbReference type="Proteomes" id="UP001549184"/>
    </source>
</evidence>
<gene>
    <name evidence="6" type="ORF">ABIC75_000999</name>
</gene>
<comment type="caution">
    <text evidence="6">The sequence shown here is derived from an EMBL/GenBank/DDBJ whole genome shotgun (WGS) entry which is preliminary data.</text>
</comment>